<accession>A0A8J3YAS7</accession>
<dbReference type="EMBL" id="BOOY01000032">
    <property type="protein sequence ID" value="GIJ05226.1"/>
    <property type="molecule type" value="Genomic_DNA"/>
</dbReference>
<evidence type="ECO:0008006" key="3">
    <source>
        <dbReference type="Google" id="ProtNLM"/>
    </source>
</evidence>
<dbReference type="AlphaFoldDB" id="A0A8J3YAS7"/>
<protein>
    <recommendedName>
        <fullName evidence="3">TfoX N-terminal domain-containing protein</fullName>
    </recommendedName>
</protein>
<sequence>MTWAELVTTLTALPGVTPPGAGRAFGASALKVHGRIFAMEMPGGLTVKLPADRVRELIASGAGEPFASGRGAPMREWVTVADPRTWEPLAREAAAFVGGR</sequence>
<evidence type="ECO:0000313" key="1">
    <source>
        <dbReference type="EMBL" id="GIJ05226.1"/>
    </source>
</evidence>
<organism evidence="1 2">
    <name type="scientific">Spirilliplanes yamanashiensis</name>
    <dbReference type="NCBI Taxonomy" id="42233"/>
    <lineage>
        <taxon>Bacteria</taxon>
        <taxon>Bacillati</taxon>
        <taxon>Actinomycetota</taxon>
        <taxon>Actinomycetes</taxon>
        <taxon>Micromonosporales</taxon>
        <taxon>Micromonosporaceae</taxon>
        <taxon>Spirilliplanes</taxon>
    </lineage>
</organism>
<evidence type="ECO:0000313" key="2">
    <source>
        <dbReference type="Proteomes" id="UP000652013"/>
    </source>
</evidence>
<gene>
    <name evidence="1" type="ORF">Sya03_45780</name>
</gene>
<proteinExistence type="predicted"/>
<keyword evidence="2" id="KW-1185">Reference proteome</keyword>
<name>A0A8J3YAS7_9ACTN</name>
<dbReference type="Proteomes" id="UP000652013">
    <property type="component" value="Unassembled WGS sequence"/>
</dbReference>
<dbReference type="RefSeq" id="WP_203940435.1">
    <property type="nucleotide sequence ID" value="NZ_BAAAGJ010000011.1"/>
</dbReference>
<reference evidence="1" key="1">
    <citation type="submission" date="2021-01" db="EMBL/GenBank/DDBJ databases">
        <title>Whole genome shotgun sequence of Spirilliplanes yamanashiensis NBRC 15828.</title>
        <authorList>
            <person name="Komaki H."/>
            <person name="Tamura T."/>
        </authorList>
    </citation>
    <scope>NUCLEOTIDE SEQUENCE</scope>
    <source>
        <strain evidence="1">NBRC 15828</strain>
    </source>
</reference>
<comment type="caution">
    <text evidence="1">The sequence shown here is derived from an EMBL/GenBank/DDBJ whole genome shotgun (WGS) entry which is preliminary data.</text>
</comment>